<dbReference type="AlphaFoldDB" id="A0AAV9A6X7"/>
<reference evidence="1" key="2">
    <citation type="submission" date="2023-06" db="EMBL/GenBank/DDBJ databases">
        <authorList>
            <person name="Ma L."/>
            <person name="Liu K.-W."/>
            <person name="Li Z."/>
            <person name="Hsiao Y.-Y."/>
            <person name="Qi Y."/>
            <person name="Fu T."/>
            <person name="Tang G."/>
            <person name="Zhang D."/>
            <person name="Sun W.-H."/>
            <person name="Liu D.-K."/>
            <person name="Li Y."/>
            <person name="Chen G.-Z."/>
            <person name="Liu X.-D."/>
            <person name="Liao X.-Y."/>
            <person name="Jiang Y.-T."/>
            <person name="Yu X."/>
            <person name="Hao Y."/>
            <person name="Huang J."/>
            <person name="Zhao X.-W."/>
            <person name="Ke S."/>
            <person name="Chen Y.-Y."/>
            <person name="Wu W.-L."/>
            <person name="Hsu J.-L."/>
            <person name="Lin Y.-F."/>
            <person name="Huang M.-D."/>
            <person name="Li C.-Y."/>
            <person name="Huang L."/>
            <person name="Wang Z.-W."/>
            <person name="Zhao X."/>
            <person name="Zhong W.-Y."/>
            <person name="Peng D.-H."/>
            <person name="Ahmad S."/>
            <person name="Lan S."/>
            <person name="Zhang J.-S."/>
            <person name="Tsai W.-C."/>
            <person name="Van De Peer Y."/>
            <person name="Liu Z.-J."/>
        </authorList>
    </citation>
    <scope>NUCLEOTIDE SEQUENCE</scope>
    <source>
        <strain evidence="1">SCP</strain>
        <tissue evidence="1">Leaves</tissue>
    </source>
</reference>
<organism evidence="1 2">
    <name type="scientific">Acorus gramineus</name>
    <name type="common">Dwarf sweet flag</name>
    <dbReference type="NCBI Taxonomy" id="55184"/>
    <lineage>
        <taxon>Eukaryota</taxon>
        <taxon>Viridiplantae</taxon>
        <taxon>Streptophyta</taxon>
        <taxon>Embryophyta</taxon>
        <taxon>Tracheophyta</taxon>
        <taxon>Spermatophyta</taxon>
        <taxon>Magnoliopsida</taxon>
        <taxon>Liliopsida</taxon>
        <taxon>Acoraceae</taxon>
        <taxon>Acorus</taxon>
    </lineage>
</organism>
<reference evidence="1" key="1">
    <citation type="journal article" date="2023" name="Nat. Commun.">
        <title>Diploid and tetraploid genomes of Acorus and the evolution of monocots.</title>
        <authorList>
            <person name="Ma L."/>
            <person name="Liu K.W."/>
            <person name="Li Z."/>
            <person name="Hsiao Y.Y."/>
            <person name="Qi Y."/>
            <person name="Fu T."/>
            <person name="Tang G.D."/>
            <person name="Zhang D."/>
            <person name="Sun W.H."/>
            <person name="Liu D.K."/>
            <person name="Li Y."/>
            <person name="Chen G.Z."/>
            <person name="Liu X.D."/>
            <person name="Liao X.Y."/>
            <person name="Jiang Y.T."/>
            <person name="Yu X."/>
            <person name="Hao Y."/>
            <person name="Huang J."/>
            <person name="Zhao X.W."/>
            <person name="Ke S."/>
            <person name="Chen Y.Y."/>
            <person name="Wu W.L."/>
            <person name="Hsu J.L."/>
            <person name="Lin Y.F."/>
            <person name="Huang M.D."/>
            <person name="Li C.Y."/>
            <person name="Huang L."/>
            <person name="Wang Z.W."/>
            <person name="Zhao X."/>
            <person name="Zhong W.Y."/>
            <person name="Peng D.H."/>
            <person name="Ahmad S."/>
            <person name="Lan S."/>
            <person name="Zhang J.S."/>
            <person name="Tsai W.C."/>
            <person name="Van de Peer Y."/>
            <person name="Liu Z.J."/>
        </authorList>
    </citation>
    <scope>NUCLEOTIDE SEQUENCE</scope>
    <source>
        <strain evidence="1">SCP</strain>
    </source>
</reference>
<keyword evidence="1" id="KW-0413">Isomerase</keyword>
<keyword evidence="2" id="KW-1185">Reference proteome</keyword>
<accession>A0AAV9A6X7</accession>
<gene>
    <name evidence="1" type="ORF">QJS04_geneDACA021425</name>
</gene>
<dbReference type="GO" id="GO:0016853">
    <property type="term" value="F:isomerase activity"/>
    <property type="evidence" value="ECO:0007669"/>
    <property type="project" value="UniProtKB-KW"/>
</dbReference>
<name>A0AAV9A6X7_ACOGR</name>
<evidence type="ECO:0000313" key="2">
    <source>
        <dbReference type="Proteomes" id="UP001179952"/>
    </source>
</evidence>
<dbReference type="EMBL" id="JAUJYN010000012">
    <property type="protein sequence ID" value="KAK1259841.1"/>
    <property type="molecule type" value="Genomic_DNA"/>
</dbReference>
<dbReference type="SUPFAM" id="SSF52833">
    <property type="entry name" value="Thioredoxin-like"/>
    <property type="match status" value="1"/>
</dbReference>
<sequence length="86" mass="9847">MLSIRRSHPEEEDLDEDLSFLEEDDITAKHARAKVDATEEGELSQKYEIQGFSTVLFFVDGVYKPYLGQCNKEAFFPLRSDQSVVS</sequence>
<comment type="caution">
    <text evidence="1">The sequence shown here is derived from an EMBL/GenBank/DDBJ whole genome shotgun (WGS) entry which is preliminary data.</text>
</comment>
<dbReference type="CDD" id="cd02961">
    <property type="entry name" value="PDI_a_family"/>
    <property type="match status" value="1"/>
</dbReference>
<protein>
    <submittedName>
        <fullName evidence="1">Protein disulfide isomerase-like 1-4</fullName>
    </submittedName>
</protein>
<proteinExistence type="predicted"/>
<dbReference type="Proteomes" id="UP001179952">
    <property type="component" value="Unassembled WGS sequence"/>
</dbReference>
<evidence type="ECO:0000313" key="1">
    <source>
        <dbReference type="EMBL" id="KAK1259841.1"/>
    </source>
</evidence>
<dbReference type="Gene3D" id="3.40.30.10">
    <property type="entry name" value="Glutaredoxin"/>
    <property type="match status" value="1"/>
</dbReference>
<dbReference type="InterPro" id="IPR036249">
    <property type="entry name" value="Thioredoxin-like_sf"/>
</dbReference>